<protein>
    <submittedName>
        <fullName evidence="1">Uncharacterized protein</fullName>
    </submittedName>
</protein>
<reference evidence="1" key="2">
    <citation type="journal article" date="2022" name="Microbiol. Resour. Announc.">
        <title>Metagenome Sequencing to Explore Phylogenomics of Terrestrial Cyanobacteria.</title>
        <authorList>
            <person name="Ward R.D."/>
            <person name="Stajich J.E."/>
            <person name="Johansen J.R."/>
            <person name="Huntemann M."/>
            <person name="Clum A."/>
            <person name="Foster B."/>
            <person name="Foster B."/>
            <person name="Roux S."/>
            <person name="Palaniappan K."/>
            <person name="Varghese N."/>
            <person name="Mukherjee S."/>
            <person name="Reddy T.B.K."/>
            <person name="Daum C."/>
            <person name="Copeland A."/>
            <person name="Chen I.A."/>
            <person name="Ivanova N.N."/>
            <person name="Kyrpides N.C."/>
            <person name="Shapiro N."/>
            <person name="Eloe-Fadrosh E.A."/>
            <person name="Pietrasiak N."/>
        </authorList>
    </citation>
    <scope>NUCLEOTIDE SEQUENCE</scope>
    <source>
        <strain evidence="1">UHER 2000/2452</strain>
    </source>
</reference>
<evidence type="ECO:0000313" key="2">
    <source>
        <dbReference type="Proteomes" id="UP000757435"/>
    </source>
</evidence>
<dbReference type="Proteomes" id="UP000757435">
    <property type="component" value="Unassembled WGS sequence"/>
</dbReference>
<comment type="caution">
    <text evidence="1">The sequence shown here is derived from an EMBL/GenBank/DDBJ whole genome shotgun (WGS) entry which is preliminary data.</text>
</comment>
<dbReference type="AlphaFoldDB" id="A0A951UP13"/>
<proteinExistence type="predicted"/>
<sequence>MQYLIYFVFRSLHPSRETIPKLGGLEPESAWEQYLLEFSDFPPVENTIKVWGGVNWNIDQVQAYHPAKEITPATTAGFYMAVCTQDELVPDRLDRGSPILYFLRDADCKSTTPIEDEGWLSFGTAQHNDSAPQVHEILPQFPGWFVKSVQAFVPLNAVTVAEYERVLLCHCQRDPAFRRSPWQVQPLVPHPYQMPQRPKPGQVIFAVQLDRVENLPIASVLHLLEGLGYQPQLRYRQQERGKKRVELYALIKYEQHDPLFLPITAEIEDHLRLLWGQIVPSDALWLQKGSPRRRFLPSAAQQ</sequence>
<evidence type="ECO:0000313" key="1">
    <source>
        <dbReference type="EMBL" id="MBW4661401.1"/>
    </source>
</evidence>
<dbReference type="EMBL" id="JAHHHD010000036">
    <property type="protein sequence ID" value="MBW4661401.1"/>
    <property type="molecule type" value="Genomic_DNA"/>
</dbReference>
<organism evidence="1 2">
    <name type="scientific">Drouetiella hepatica Uher 2000/2452</name>
    <dbReference type="NCBI Taxonomy" id="904376"/>
    <lineage>
        <taxon>Bacteria</taxon>
        <taxon>Bacillati</taxon>
        <taxon>Cyanobacteriota</taxon>
        <taxon>Cyanophyceae</taxon>
        <taxon>Oculatellales</taxon>
        <taxon>Oculatellaceae</taxon>
        <taxon>Drouetiella</taxon>
    </lineage>
</organism>
<accession>A0A951UP13</accession>
<gene>
    <name evidence="1" type="ORF">KME15_22225</name>
</gene>
<name>A0A951UP13_9CYAN</name>
<reference evidence="1" key="1">
    <citation type="submission" date="2021-05" db="EMBL/GenBank/DDBJ databases">
        <authorList>
            <person name="Pietrasiak N."/>
            <person name="Ward R."/>
            <person name="Stajich J.E."/>
            <person name="Kurbessoian T."/>
        </authorList>
    </citation>
    <scope>NUCLEOTIDE SEQUENCE</scope>
    <source>
        <strain evidence="1">UHER 2000/2452</strain>
    </source>
</reference>